<dbReference type="InterPro" id="IPR000595">
    <property type="entry name" value="cNMP-bd_dom"/>
</dbReference>
<gene>
    <name evidence="2" type="ORF">SAMN04489708_14414</name>
</gene>
<dbReference type="RefSeq" id="WP_092839758.1">
    <property type="nucleotide sequence ID" value="NZ_FNJL01000044.1"/>
</dbReference>
<proteinExistence type="predicted"/>
<dbReference type="SUPFAM" id="SSF51182">
    <property type="entry name" value="RmlC-like cupins"/>
    <property type="match status" value="1"/>
</dbReference>
<dbReference type="InterPro" id="IPR014710">
    <property type="entry name" value="RmlC-like_jellyroll"/>
</dbReference>
<dbReference type="OrthoDB" id="9794183at2"/>
<dbReference type="InterPro" id="IPR011051">
    <property type="entry name" value="RmlC_Cupin_sf"/>
</dbReference>
<dbReference type="Proteomes" id="UP000199317">
    <property type="component" value="Unassembled WGS sequence"/>
</dbReference>
<keyword evidence="3" id="KW-1185">Reference proteome</keyword>
<evidence type="ECO:0000259" key="1">
    <source>
        <dbReference type="PROSITE" id="PS50042"/>
    </source>
</evidence>
<feature type="domain" description="Cyclic nucleotide-binding" evidence="1">
    <location>
        <begin position="25"/>
        <end position="91"/>
    </location>
</feature>
<dbReference type="InterPro" id="IPR013096">
    <property type="entry name" value="Cupin_2"/>
</dbReference>
<reference evidence="3" key="1">
    <citation type="submission" date="2016-10" db="EMBL/GenBank/DDBJ databases">
        <authorList>
            <person name="Varghese N."/>
            <person name="Submissions S."/>
        </authorList>
    </citation>
    <scope>NUCLEOTIDE SEQUENCE [LARGE SCALE GENOMIC DNA]</scope>
    <source>
        <strain evidence="3">DSM 17101</strain>
    </source>
</reference>
<keyword evidence="2" id="KW-0413">Isomerase</keyword>
<dbReference type="AlphaFoldDB" id="A0A1H0WMW6"/>
<protein>
    <submittedName>
        <fullName evidence="2">Mannose-6-phosphate isomerase, cupin superfamily</fullName>
    </submittedName>
</protein>
<dbReference type="Gene3D" id="2.60.120.10">
    <property type="entry name" value="Jelly Rolls"/>
    <property type="match status" value="1"/>
</dbReference>
<dbReference type="PANTHER" id="PTHR36114:SF1">
    <property type="entry name" value="16.7 KDA PROTEIN IN WHIE LOCUS"/>
    <property type="match status" value="1"/>
</dbReference>
<name>A0A1H0WMW6_9BURK</name>
<evidence type="ECO:0000313" key="3">
    <source>
        <dbReference type="Proteomes" id="UP000199317"/>
    </source>
</evidence>
<dbReference type="EMBL" id="FNJL01000044">
    <property type="protein sequence ID" value="SDP91997.1"/>
    <property type="molecule type" value="Genomic_DNA"/>
</dbReference>
<evidence type="ECO:0000313" key="2">
    <source>
        <dbReference type="EMBL" id="SDP91997.1"/>
    </source>
</evidence>
<dbReference type="Pfam" id="PF07883">
    <property type="entry name" value="Cupin_2"/>
    <property type="match status" value="1"/>
</dbReference>
<sequence length="135" mass="14855">MTLTATHGTATAPQPAPAAIDLAHKFSLIDALWQPRVVAEMNDYQFKLARIDGDFIWHQHDGTDEVFIVVRGHLRIDLPDTAVHLRAGDMFVVPQGMPHRPSAQGEVWLMLVEPRGVANTGDAGGERTAPNDIWV</sequence>
<dbReference type="PANTHER" id="PTHR36114">
    <property type="entry name" value="16.7 KDA PROTEIN IN WHIE LOCUS"/>
    <property type="match status" value="1"/>
</dbReference>
<dbReference type="CDD" id="cd02226">
    <property type="entry name" value="cupin_YdbB-like"/>
    <property type="match status" value="1"/>
</dbReference>
<organism evidence="2 3">
    <name type="scientific">Paracidovorax cattleyae</name>
    <dbReference type="NCBI Taxonomy" id="80868"/>
    <lineage>
        <taxon>Bacteria</taxon>
        <taxon>Pseudomonadati</taxon>
        <taxon>Pseudomonadota</taxon>
        <taxon>Betaproteobacteria</taxon>
        <taxon>Burkholderiales</taxon>
        <taxon>Comamonadaceae</taxon>
        <taxon>Paracidovorax</taxon>
    </lineage>
</organism>
<dbReference type="PROSITE" id="PS50042">
    <property type="entry name" value="CNMP_BINDING_3"/>
    <property type="match status" value="1"/>
</dbReference>
<accession>A0A1H0WMW6</accession>
<dbReference type="InterPro" id="IPR052044">
    <property type="entry name" value="PKS_Associated_Protein"/>
</dbReference>
<dbReference type="GO" id="GO:0016853">
    <property type="term" value="F:isomerase activity"/>
    <property type="evidence" value="ECO:0007669"/>
    <property type="project" value="UniProtKB-KW"/>
</dbReference>